<dbReference type="RefSeq" id="XP_009265612.1">
    <property type="nucleotide sequence ID" value="XM_009267337.1"/>
</dbReference>
<evidence type="ECO:0000256" key="3">
    <source>
        <dbReference type="ARBA" id="ARBA00022448"/>
    </source>
</evidence>
<keyword evidence="7" id="KW-0653">Protein transport</keyword>
<dbReference type="InterPro" id="IPR001680">
    <property type="entry name" value="WD40_rpt"/>
</dbReference>
<dbReference type="AlphaFoldDB" id="I7AH31"/>
<evidence type="ECO:0000256" key="2">
    <source>
        <dbReference type="ARBA" id="ARBA00010102"/>
    </source>
</evidence>
<evidence type="ECO:0000256" key="9">
    <source>
        <dbReference type="ARBA" id="ARBA00023132"/>
    </source>
</evidence>
<keyword evidence="12" id="KW-1185">Reference proteome</keyword>
<dbReference type="VEuPathDB" id="MicrosporidiaDB:EROM_111340"/>
<dbReference type="InterPro" id="IPR037363">
    <property type="entry name" value="Sec13/Seh1_fam"/>
</dbReference>
<dbReference type="EMBL" id="CP003530">
    <property type="protein sequence ID" value="AFN84115.1"/>
    <property type="molecule type" value="Genomic_DNA"/>
</dbReference>
<dbReference type="HOGENOM" id="CLU_032441_0_2_1"/>
<dbReference type="Proteomes" id="UP000010094">
    <property type="component" value="Chromosome XI"/>
</dbReference>
<protein>
    <submittedName>
        <fullName evidence="11">Protein transport Sec13-like protein</fullName>
    </submittedName>
</protein>
<keyword evidence="3" id="KW-0813">Transport</keyword>
<dbReference type="Pfam" id="PF00400">
    <property type="entry name" value="WD40"/>
    <property type="match status" value="3"/>
</dbReference>
<proteinExistence type="inferred from homology"/>
<dbReference type="InterPro" id="IPR036322">
    <property type="entry name" value="WD40_repeat_dom_sf"/>
</dbReference>
<comment type="subcellular location">
    <subcellularLocation>
        <location evidence="1">Nucleus</location>
        <location evidence="1">Nuclear pore complex</location>
    </subcellularLocation>
</comment>
<sequence>MLPKYLLFVFRNMEAPMDIHKDAIHSIETDFSQKRILTSCSDGMVRIFSKGTAESPHDLALELELNGNSGPATKAIFLNQGEFIASSYFNGKVIIWKYEGGRFNKKYEKQLLNGSVNDIAGRWDGDSFTLFCGCSDGNVRILTVDSSFSATESEVFCHRFGVSSVSAMENGFVSGGMDYSVAVWEGNEEVARFRDHKGFVRNVAVCPTNSFKLLCIATCSEDGSVIIYTRKGSEYKSQKIILEEPCYSLSWSFSGFSLSVGYGSSKFKCFVPDSNGEFKEVKLKKVES</sequence>
<dbReference type="PANTHER" id="PTHR11024">
    <property type="entry name" value="NUCLEAR PORE COMPLEX PROTEIN SEC13 / SEH1 FAMILY MEMBER"/>
    <property type="match status" value="1"/>
</dbReference>
<gene>
    <name evidence="11" type="ordered locus">EROM_111340</name>
</gene>
<evidence type="ECO:0000256" key="7">
    <source>
        <dbReference type="ARBA" id="ARBA00022927"/>
    </source>
</evidence>
<evidence type="ECO:0000256" key="8">
    <source>
        <dbReference type="ARBA" id="ARBA00023010"/>
    </source>
</evidence>
<evidence type="ECO:0000256" key="10">
    <source>
        <dbReference type="ARBA" id="ARBA00023242"/>
    </source>
</evidence>
<evidence type="ECO:0000256" key="1">
    <source>
        <dbReference type="ARBA" id="ARBA00004567"/>
    </source>
</evidence>
<dbReference type="SMART" id="SM00320">
    <property type="entry name" value="WD40"/>
    <property type="match status" value="5"/>
</dbReference>
<organism evidence="11 12">
    <name type="scientific">Encephalitozoon romaleae (strain SJ-2008)</name>
    <name type="common">Microsporidian parasite</name>
    <dbReference type="NCBI Taxonomy" id="1178016"/>
    <lineage>
        <taxon>Eukaryota</taxon>
        <taxon>Fungi</taxon>
        <taxon>Fungi incertae sedis</taxon>
        <taxon>Microsporidia</taxon>
        <taxon>Unikaryonidae</taxon>
        <taxon>Encephalitozoon</taxon>
    </lineage>
</organism>
<dbReference type="KEGG" id="ero:EROM_111340"/>
<evidence type="ECO:0000313" key="12">
    <source>
        <dbReference type="Proteomes" id="UP000010094"/>
    </source>
</evidence>
<dbReference type="Gene3D" id="2.130.10.10">
    <property type="entry name" value="YVTN repeat-like/Quinoprotein amine dehydrogenase"/>
    <property type="match status" value="1"/>
</dbReference>
<keyword evidence="6" id="KW-0509">mRNA transport</keyword>
<dbReference type="GO" id="GO:0051028">
    <property type="term" value="P:mRNA transport"/>
    <property type="evidence" value="ECO:0007669"/>
    <property type="project" value="UniProtKB-KW"/>
</dbReference>
<dbReference type="GO" id="GO:0090114">
    <property type="term" value="P:COPII-coated vesicle budding"/>
    <property type="evidence" value="ECO:0007669"/>
    <property type="project" value="TreeGrafter"/>
</dbReference>
<keyword evidence="9" id="KW-0906">Nuclear pore complex</keyword>
<keyword evidence="10" id="KW-0539">Nucleus</keyword>
<keyword evidence="8" id="KW-0811">Translocation</keyword>
<evidence type="ECO:0000256" key="6">
    <source>
        <dbReference type="ARBA" id="ARBA00022816"/>
    </source>
</evidence>
<dbReference type="InterPro" id="IPR015943">
    <property type="entry name" value="WD40/YVTN_repeat-like_dom_sf"/>
</dbReference>
<dbReference type="PANTHER" id="PTHR11024:SF2">
    <property type="entry name" value="PROTEIN SEC13 HOMOLOG"/>
    <property type="match status" value="1"/>
</dbReference>
<dbReference type="GO" id="GO:0006606">
    <property type="term" value="P:protein import into nucleus"/>
    <property type="evidence" value="ECO:0007669"/>
    <property type="project" value="TreeGrafter"/>
</dbReference>
<dbReference type="GO" id="GO:0030127">
    <property type="term" value="C:COPII vesicle coat"/>
    <property type="evidence" value="ECO:0007669"/>
    <property type="project" value="TreeGrafter"/>
</dbReference>
<name>I7AH31_ENCRO</name>
<evidence type="ECO:0000256" key="4">
    <source>
        <dbReference type="ARBA" id="ARBA00022574"/>
    </source>
</evidence>
<keyword evidence="5" id="KW-0677">Repeat</keyword>
<dbReference type="GO" id="GO:0031080">
    <property type="term" value="C:nuclear pore outer ring"/>
    <property type="evidence" value="ECO:0007669"/>
    <property type="project" value="TreeGrafter"/>
</dbReference>
<evidence type="ECO:0000256" key="5">
    <source>
        <dbReference type="ARBA" id="ARBA00022737"/>
    </source>
</evidence>
<evidence type="ECO:0000313" key="11">
    <source>
        <dbReference type="EMBL" id="AFN84115.1"/>
    </source>
</evidence>
<keyword evidence="4" id="KW-0853">WD repeat</keyword>
<dbReference type="GeneID" id="20564733"/>
<dbReference type="OrthoDB" id="364224at2759"/>
<dbReference type="GO" id="GO:0005198">
    <property type="term" value="F:structural molecule activity"/>
    <property type="evidence" value="ECO:0007669"/>
    <property type="project" value="InterPro"/>
</dbReference>
<dbReference type="SUPFAM" id="SSF50978">
    <property type="entry name" value="WD40 repeat-like"/>
    <property type="match status" value="1"/>
</dbReference>
<reference evidence="11 12" key="1">
    <citation type="journal article" date="2012" name="Proc. Natl. Acad. Sci. U.S.A.">
        <title>Gain and loss of multiple functionally related, horizontally transferred genes in the reduced genomes of two microsporidian parasites.</title>
        <authorList>
            <person name="Pombert J.-F."/>
            <person name="Selman M."/>
            <person name="Burki F."/>
            <person name="Bardell F.T."/>
            <person name="Farinelli L."/>
            <person name="Solter L.F."/>
            <person name="Whitman D.W."/>
            <person name="Weiss L.M."/>
            <person name="Corradi N."/>
            <person name="Keeling P.J."/>
        </authorList>
    </citation>
    <scope>NUCLEOTIDE SEQUENCE [LARGE SCALE GENOMIC DNA]</scope>
    <source>
        <strain evidence="11 12">SJ-2008</strain>
    </source>
</reference>
<accession>I7AH31</accession>
<comment type="similarity">
    <text evidence="2">Belongs to the WD repeat SEC13 family.</text>
</comment>